<keyword evidence="5" id="KW-0964">Secreted</keyword>
<evidence type="ECO:0000256" key="16">
    <source>
        <dbReference type="ARBA" id="ARBA00042373"/>
    </source>
</evidence>
<comment type="function">
    <text evidence="15">Glucanases play a role in cell expansion during growth, in cell-cell fusion during mating, and in spore release during sporulation. This enzyme may be involved in beta-glucan degradation. Active on laminarin and lichenan.</text>
</comment>
<evidence type="ECO:0000256" key="12">
    <source>
        <dbReference type="ARBA" id="ARBA00023277"/>
    </source>
</evidence>
<dbReference type="PANTHER" id="PTHR16631">
    <property type="entry name" value="GLUCAN 1,3-BETA-GLUCOSIDASE"/>
    <property type="match status" value="1"/>
</dbReference>
<evidence type="ECO:0000256" key="8">
    <source>
        <dbReference type="ARBA" id="ARBA00022801"/>
    </source>
</evidence>
<keyword evidence="9" id="KW-0460">Magnesium</keyword>
<dbReference type="EC" id="2.4.1.336" evidence="19"/>
<dbReference type="InterPro" id="IPR029044">
    <property type="entry name" value="Nucleotide-diphossugar_trans"/>
</dbReference>
<evidence type="ECO:0000313" key="24">
    <source>
        <dbReference type="EMBL" id="SDO71756.1"/>
    </source>
</evidence>
<name>A0A1H0LUY8_9BACT</name>
<dbReference type="FunFam" id="3.90.550.10:FF:000164">
    <property type="entry name" value="Beta-(1-3)-glucosyl transferase"/>
    <property type="match status" value="1"/>
</dbReference>
<dbReference type="Proteomes" id="UP000199073">
    <property type="component" value="Unassembled WGS sequence"/>
</dbReference>
<reference evidence="24 25" key="1">
    <citation type="submission" date="2016-10" db="EMBL/GenBank/DDBJ databases">
        <authorList>
            <person name="de Groot N.N."/>
        </authorList>
    </citation>
    <scope>NUCLEOTIDE SEQUENCE [LARGE SCALE GENOMIC DNA]</scope>
    <source>
        <strain evidence="24 25">DSM 12130</strain>
    </source>
</reference>
<keyword evidence="4" id="KW-0134">Cell wall</keyword>
<protein>
    <recommendedName>
        <fullName evidence="20">Beta-monoglucosyldiacylglycerol synthase</fullName>
        <ecNumber evidence="19">2.4.1.336</ecNumber>
    </recommendedName>
    <alternativeName>
        <fullName evidence="17">Endo-1,3-beta-glucanase btgC</fullName>
    </alternativeName>
    <alternativeName>
        <fullName evidence="16">Laminarinase btgC</fullName>
    </alternativeName>
    <alternativeName>
        <fullName evidence="21">UDP-glucose:1,2-diacylglycerol 3-beta-D-glucosyltransferase</fullName>
    </alternativeName>
</protein>
<sequence>MNRLTLLLVLLIGGLSFLMWGLFNRPDQLPPWPRHIDGFAFNPMRMHNTPDLDNYPSLEEIDQDLALLEDSVHSVRTYSVSGSLGEIPKLASKHHLNVALGAWIGADLERNNQELKKLCTVYSGSIPNIVRVIVGNESLLRRDVQLKTLIRYLDRMQRVINAPISTAEPWHIWLKNPELAAHVDFLAVHILPYWEGIGVEDAIAFARQRMAALKKAFPDKPIVIAEIGWPSRGPTRGAAKASLANQAGFLRQFLDVAQKEDYTYYIMEAFDQVWKRDIEGEVGTAWGVYNAKREAKFPHTAPVVRIPEWPTLAGLCAALALIVAAFLFRDSQGLNYKGRGFLTILTYLVVTITVWILYDYTQRYLTTGTLLVGILMILSALGIGVVLLAEAHEWAEALWLRSLRRPPKPAGDPGYQPMVSIHIPAYNEPPEMLKQTLDAIAALDYPHFEVLVVDNNTCDPEIWKPVEDYCRNLGDRFKFFHVAPLSGFKAGALNYALQHTSADAEINAVIDSDYLVSPDWLKDLVPLFQNPKIAVVQAP</sequence>
<keyword evidence="7" id="KW-0732">Signal</keyword>
<dbReference type="PROSITE" id="PS00587">
    <property type="entry name" value="GLYCOSYL_HYDROL_F17"/>
    <property type="match status" value="1"/>
</dbReference>
<keyword evidence="6" id="KW-0808">Transferase</keyword>
<dbReference type="InterPro" id="IPR001173">
    <property type="entry name" value="Glyco_trans_2-like"/>
</dbReference>
<keyword evidence="13" id="KW-0961">Cell wall biogenesis/degradation</keyword>
<evidence type="ECO:0000256" key="9">
    <source>
        <dbReference type="ARBA" id="ARBA00022842"/>
    </source>
</evidence>
<evidence type="ECO:0000313" key="25">
    <source>
        <dbReference type="Proteomes" id="UP000199073"/>
    </source>
</evidence>
<dbReference type="STRING" id="91360.SAMN05660330_00858"/>
<evidence type="ECO:0000256" key="19">
    <source>
        <dbReference type="ARBA" id="ARBA00066964"/>
    </source>
</evidence>
<feature type="transmembrane region" description="Helical" evidence="22">
    <location>
        <begin position="309"/>
        <end position="328"/>
    </location>
</feature>
<evidence type="ECO:0000259" key="23">
    <source>
        <dbReference type="Pfam" id="PF00535"/>
    </source>
</evidence>
<evidence type="ECO:0000256" key="3">
    <source>
        <dbReference type="ARBA" id="ARBA00022475"/>
    </source>
</evidence>
<evidence type="ECO:0000256" key="1">
    <source>
        <dbReference type="ARBA" id="ARBA00004191"/>
    </source>
</evidence>
<dbReference type="AlphaFoldDB" id="A0A1H0LUY8"/>
<keyword evidence="8" id="KW-0378">Hydrolase</keyword>
<evidence type="ECO:0000256" key="15">
    <source>
        <dbReference type="ARBA" id="ARBA00037649"/>
    </source>
</evidence>
<dbReference type="GO" id="GO:0005886">
    <property type="term" value="C:plasma membrane"/>
    <property type="evidence" value="ECO:0007669"/>
    <property type="project" value="UniProtKB-SubCell"/>
</dbReference>
<dbReference type="GO" id="GO:0071555">
    <property type="term" value="P:cell wall organization"/>
    <property type="evidence" value="ECO:0007669"/>
    <property type="project" value="UniProtKB-KW"/>
</dbReference>
<keyword evidence="12" id="KW-0119">Carbohydrate metabolism</keyword>
<evidence type="ECO:0000256" key="22">
    <source>
        <dbReference type="SAM" id="Phobius"/>
    </source>
</evidence>
<dbReference type="SUPFAM" id="SSF51445">
    <property type="entry name" value="(Trans)glycosidases"/>
    <property type="match status" value="1"/>
</dbReference>
<dbReference type="GO" id="GO:0004553">
    <property type="term" value="F:hydrolase activity, hydrolyzing O-glycosyl compounds"/>
    <property type="evidence" value="ECO:0007669"/>
    <property type="project" value="InterPro"/>
</dbReference>
<evidence type="ECO:0000256" key="10">
    <source>
        <dbReference type="ARBA" id="ARBA00023136"/>
    </source>
</evidence>
<dbReference type="GO" id="GO:0000272">
    <property type="term" value="P:polysaccharide catabolic process"/>
    <property type="evidence" value="ECO:0007669"/>
    <property type="project" value="UniProtKB-KW"/>
</dbReference>
<evidence type="ECO:0000256" key="4">
    <source>
        <dbReference type="ARBA" id="ARBA00022512"/>
    </source>
</evidence>
<dbReference type="PANTHER" id="PTHR16631:SF17">
    <property type="entry name" value="GLUCAN ENDO-1,3-BETA-GLUCOSIDASE BTGC"/>
    <property type="match status" value="1"/>
</dbReference>
<gene>
    <name evidence="24" type="ORF">SAMN05660330_00858</name>
</gene>
<dbReference type="Pfam" id="PF00535">
    <property type="entry name" value="Glycos_transf_2"/>
    <property type="match status" value="1"/>
</dbReference>
<organism evidence="24 25">
    <name type="scientific">Desulforhopalus singaporensis</name>
    <dbReference type="NCBI Taxonomy" id="91360"/>
    <lineage>
        <taxon>Bacteria</taxon>
        <taxon>Pseudomonadati</taxon>
        <taxon>Thermodesulfobacteriota</taxon>
        <taxon>Desulfobulbia</taxon>
        <taxon>Desulfobulbales</taxon>
        <taxon>Desulfocapsaceae</taxon>
        <taxon>Desulforhopalus</taxon>
    </lineage>
</organism>
<feature type="transmembrane region" description="Helical" evidence="22">
    <location>
        <begin position="340"/>
        <end position="358"/>
    </location>
</feature>
<evidence type="ECO:0000256" key="17">
    <source>
        <dbReference type="ARBA" id="ARBA00043078"/>
    </source>
</evidence>
<evidence type="ECO:0000256" key="6">
    <source>
        <dbReference type="ARBA" id="ARBA00022679"/>
    </source>
</evidence>
<keyword evidence="10 22" id="KW-0472">Membrane</keyword>
<dbReference type="Gene3D" id="3.20.20.80">
    <property type="entry name" value="Glycosidases"/>
    <property type="match status" value="1"/>
</dbReference>
<keyword evidence="25" id="KW-1185">Reference proteome</keyword>
<dbReference type="InterPro" id="IPR017853">
    <property type="entry name" value="GH"/>
</dbReference>
<dbReference type="EMBL" id="FNJI01000005">
    <property type="protein sequence ID" value="SDO71756.1"/>
    <property type="molecule type" value="Genomic_DNA"/>
</dbReference>
<evidence type="ECO:0000256" key="11">
    <source>
        <dbReference type="ARBA" id="ARBA00023180"/>
    </source>
</evidence>
<proteinExistence type="predicted"/>
<dbReference type="SUPFAM" id="SSF53448">
    <property type="entry name" value="Nucleotide-diphospho-sugar transferases"/>
    <property type="match status" value="1"/>
</dbReference>
<feature type="transmembrane region" description="Helical" evidence="22">
    <location>
        <begin position="370"/>
        <end position="389"/>
    </location>
</feature>
<dbReference type="GO" id="GO:0016740">
    <property type="term" value="F:transferase activity"/>
    <property type="evidence" value="ECO:0007669"/>
    <property type="project" value="UniProtKB-KW"/>
</dbReference>
<evidence type="ECO:0000256" key="20">
    <source>
        <dbReference type="ARBA" id="ARBA00068721"/>
    </source>
</evidence>
<evidence type="ECO:0000256" key="14">
    <source>
        <dbReference type="ARBA" id="ARBA00023326"/>
    </source>
</evidence>
<keyword evidence="3" id="KW-1003">Cell membrane</keyword>
<feature type="domain" description="Glycosyltransferase 2-like" evidence="23">
    <location>
        <begin position="420"/>
        <end position="536"/>
    </location>
</feature>
<dbReference type="InterPro" id="IPR050732">
    <property type="entry name" value="Beta-glucan_modifiers"/>
</dbReference>
<evidence type="ECO:0000256" key="2">
    <source>
        <dbReference type="ARBA" id="ARBA00004236"/>
    </source>
</evidence>
<comment type="subcellular location">
    <subcellularLocation>
        <location evidence="2">Cell membrane</location>
    </subcellularLocation>
    <subcellularLocation>
        <location evidence="1">Secreted</location>
        <location evidence="1">Cell wall</location>
    </subcellularLocation>
</comment>
<evidence type="ECO:0000256" key="18">
    <source>
        <dbReference type="ARBA" id="ARBA00053004"/>
    </source>
</evidence>
<evidence type="ECO:0000256" key="5">
    <source>
        <dbReference type="ARBA" id="ARBA00022525"/>
    </source>
</evidence>
<keyword evidence="22" id="KW-0812">Transmembrane</keyword>
<keyword evidence="11" id="KW-0325">Glycoprotein</keyword>
<keyword evidence="22" id="KW-1133">Transmembrane helix</keyword>
<evidence type="ECO:0000256" key="21">
    <source>
        <dbReference type="ARBA" id="ARBA00078564"/>
    </source>
</evidence>
<evidence type="ECO:0000256" key="7">
    <source>
        <dbReference type="ARBA" id="ARBA00022729"/>
    </source>
</evidence>
<dbReference type="InterPro" id="IPR000490">
    <property type="entry name" value="Glyco_hydro_17"/>
</dbReference>
<dbReference type="Gene3D" id="3.90.550.10">
    <property type="entry name" value="Spore Coat Polysaccharide Biosynthesis Protein SpsA, Chain A"/>
    <property type="match status" value="1"/>
</dbReference>
<keyword evidence="14" id="KW-0624">Polysaccharide degradation</keyword>
<evidence type="ECO:0000256" key="13">
    <source>
        <dbReference type="ARBA" id="ARBA00023316"/>
    </source>
</evidence>
<comment type="catalytic activity">
    <reaction evidence="18">
        <text>a 1,2-diacyl-sn-glycerol + UDP-alpha-D-glucose = a 1,2-diacyl-3-O-(beta-D-glucopyranosyl)-sn-glycerol + UDP + H(+)</text>
        <dbReference type="Rhea" id="RHEA:17285"/>
        <dbReference type="ChEBI" id="CHEBI:15378"/>
        <dbReference type="ChEBI" id="CHEBI:17815"/>
        <dbReference type="ChEBI" id="CHEBI:58223"/>
        <dbReference type="ChEBI" id="CHEBI:58885"/>
        <dbReference type="ChEBI" id="CHEBI:75799"/>
        <dbReference type="EC" id="2.4.1.336"/>
    </reaction>
</comment>
<accession>A0A1H0LUY8</accession>